<dbReference type="OrthoDB" id="513929at2759"/>
<gene>
    <name evidence="3" type="ORF">MANES_04G111800v8</name>
</gene>
<comment type="caution">
    <text evidence="3">The sequence shown here is derived from an EMBL/GenBank/DDBJ whole genome shotgun (WGS) entry which is preliminary data.</text>
</comment>
<dbReference type="Gramene" id="Manes.04G111800.3.v8.1">
    <property type="protein sequence ID" value="Manes.04G111800.3.v8.1.CDS"/>
    <property type="gene ID" value="Manes.04G111800.v8.1"/>
</dbReference>
<dbReference type="Proteomes" id="UP000091857">
    <property type="component" value="Chromosome 4"/>
</dbReference>
<feature type="compositionally biased region" description="Polar residues" evidence="1">
    <location>
        <begin position="54"/>
        <end position="65"/>
    </location>
</feature>
<evidence type="ECO:0000256" key="1">
    <source>
        <dbReference type="SAM" id="MobiDB-lite"/>
    </source>
</evidence>
<reference evidence="4" key="1">
    <citation type="journal article" date="2016" name="Nat. Biotechnol.">
        <title>Sequencing wild and cultivated cassava and related species reveals extensive interspecific hybridization and genetic diversity.</title>
        <authorList>
            <person name="Bredeson J.V."/>
            <person name="Lyons J.B."/>
            <person name="Prochnik S.E."/>
            <person name="Wu G.A."/>
            <person name="Ha C.M."/>
            <person name="Edsinger-Gonzales E."/>
            <person name="Grimwood J."/>
            <person name="Schmutz J."/>
            <person name="Rabbi I.Y."/>
            <person name="Egesi C."/>
            <person name="Nauluvula P."/>
            <person name="Lebot V."/>
            <person name="Ndunguru J."/>
            <person name="Mkamilo G."/>
            <person name="Bart R.S."/>
            <person name="Setter T.L."/>
            <person name="Gleadow R.M."/>
            <person name="Kulakow P."/>
            <person name="Ferguson M.E."/>
            <person name="Rounsley S."/>
            <person name="Rokhsar D.S."/>
        </authorList>
    </citation>
    <scope>NUCLEOTIDE SEQUENCE [LARGE SCALE GENOMIC DNA]</scope>
    <source>
        <strain evidence="4">cv. AM560-2</strain>
    </source>
</reference>
<name>A0A2C9W1K4_MANES</name>
<protein>
    <recommendedName>
        <fullName evidence="5">Transmembrane protein</fullName>
    </recommendedName>
</protein>
<dbReference type="AlphaFoldDB" id="A0A2C9W1K4"/>
<evidence type="ECO:0000313" key="3">
    <source>
        <dbReference type="EMBL" id="OAY52793.1"/>
    </source>
</evidence>
<accession>A0A2C9W1K4</accession>
<keyword evidence="2" id="KW-0472">Membrane</keyword>
<evidence type="ECO:0000313" key="4">
    <source>
        <dbReference type="Proteomes" id="UP000091857"/>
    </source>
</evidence>
<organism evidence="3 4">
    <name type="scientific">Manihot esculenta</name>
    <name type="common">Cassava</name>
    <name type="synonym">Jatropha manihot</name>
    <dbReference type="NCBI Taxonomy" id="3983"/>
    <lineage>
        <taxon>Eukaryota</taxon>
        <taxon>Viridiplantae</taxon>
        <taxon>Streptophyta</taxon>
        <taxon>Embryophyta</taxon>
        <taxon>Tracheophyta</taxon>
        <taxon>Spermatophyta</taxon>
        <taxon>Magnoliopsida</taxon>
        <taxon>eudicotyledons</taxon>
        <taxon>Gunneridae</taxon>
        <taxon>Pentapetalae</taxon>
        <taxon>rosids</taxon>
        <taxon>fabids</taxon>
        <taxon>Malpighiales</taxon>
        <taxon>Euphorbiaceae</taxon>
        <taxon>Crotonoideae</taxon>
        <taxon>Manihoteae</taxon>
        <taxon>Manihot</taxon>
    </lineage>
</organism>
<evidence type="ECO:0000256" key="2">
    <source>
        <dbReference type="SAM" id="Phobius"/>
    </source>
</evidence>
<feature type="transmembrane region" description="Helical" evidence="2">
    <location>
        <begin position="88"/>
        <end position="106"/>
    </location>
</feature>
<dbReference type="EMBL" id="CM004390">
    <property type="protein sequence ID" value="OAY52793.1"/>
    <property type="molecule type" value="Genomic_DNA"/>
</dbReference>
<keyword evidence="2" id="KW-1133">Transmembrane helix</keyword>
<keyword evidence="2" id="KW-0812">Transmembrane</keyword>
<feature type="transmembrane region" description="Helical" evidence="2">
    <location>
        <begin position="118"/>
        <end position="137"/>
    </location>
</feature>
<sequence>MKILGKQTMAVAAMAVSKLCYSNSPNRDLLVKPTKKNLMGSPKFFLNAPNLSSNATRRVSSPIQASNSPEESSSTNNSNGISQEDLKYLWKLGGGSVAGAALIKYGSIIFPEITKPNILLALTMVLTPVILAIVILINKSRKQ</sequence>
<proteinExistence type="predicted"/>
<dbReference type="STRING" id="3983.A0A2C9W1K4"/>
<feature type="compositionally biased region" description="Low complexity" evidence="1">
    <location>
        <begin position="66"/>
        <end position="79"/>
    </location>
</feature>
<feature type="region of interest" description="Disordered" evidence="1">
    <location>
        <begin position="54"/>
        <end position="81"/>
    </location>
</feature>
<evidence type="ECO:0008006" key="5">
    <source>
        <dbReference type="Google" id="ProtNLM"/>
    </source>
</evidence>
<keyword evidence="4" id="KW-1185">Reference proteome</keyword>
<dbReference type="PANTHER" id="PTHR37224">
    <property type="entry name" value="OS02G0804400 PROTEIN"/>
    <property type="match status" value="1"/>
</dbReference>
<dbReference type="Gramene" id="Manes.04G111800.1.v8.1">
    <property type="protein sequence ID" value="Manes.04G111800.1.v8.1.CDS"/>
    <property type="gene ID" value="Manes.04G111800.v8.1"/>
</dbReference>